<feature type="domain" description="BTB" evidence="1">
    <location>
        <begin position="143"/>
        <end position="210"/>
    </location>
</feature>
<dbReference type="SMART" id="SM00225">
    <property type="entry name" value="BTB"/>
    <property type="match status" value="2"/>
</dbReference>
<name>A0A2G5T4S7_9PELO</name>
<dbReference type="OrthoDB" id="5839694at2759"/>
<reference evidence="3" key="1">
    <citation type="submission" date="2017-10" db="EMBL/GenBank/DDBJ databases">
        <title>Rapid genome shrinkage in a self-fertile nematode reveals novel sperm competition proteins.</title>
        <authorList>
            <person name="Yin D."/>
            <person name="Schwarz E.M."/>
            <person name="Thomas C.G."/>
            <person name="Felde R.L."/>
            <person name="Korf I.F."/>
            <person name="Cutter A.D."/>
            <person name="Schartner C.M."/>
            <person name="Ralston E.J."/>
            <person name="Meyer B.J."/>
            <person name="Haag E.S."/>
        </authorList>
    </citation>
    <scope>NUCLEOTIDE SEQUENCE [LARGE SCALE GENOMIC DNA]</scope>
    <source>
        <strain evidence="3">JU1422</strain>
    </source>
</reference>
<keyword evidence="3" id="KW-1185">Reference proteome</keyword>
<evidence type="ECO:0000259" key="1">
    <source>
        <dbReference type="PROSITE" id="PS50097"/>
    </source>
</evidence>
<dbReference type="PANTHER" id="PTHR22743:SF173">
    <property type="entry name" value="BTB AND MATH DOMAIN-CONTAINING PROTEIN 34-RELATED"/>
    <property type="match status" value="1"/>
</dbReference>
<evidence type="ECO:0000313" key="2">
    <source>
        <dbReference type="EMBL" id="PIC22076.1"/>
    </source>
</evidence>
<dbReference type="PANTHER" id="PTHR22743">
    <property type="entry name" value="MEPRIN/TRAF-LIKE MATH FAMILY-C.ELEGANS"/>
    <property type="match status" value="1"/>
</dbReference>
<proteinExistence type="predicted"/>
<dbReference type="SUPFAM" id="SSF54695">
    <property type="entry name" value="POZ domain"/>
    <property type="match status" value="2"/>
</dbReference>
<feature type="domain" description="BTB" evidence="1">
    <location>
        <begin position="16"/>
        <end position="83"/>
    </location>
</feature>
<accession>A0A2G5T4S7</accession>
<comment type="caution">
    <text evidence="2">The sequence shown here is derived from an EMBL/GenBank/DDBJ whole genome shotgun (WGS) entry which is preliminary data.</text>
</comment>
<organism evidence="2 3">
    <name type="scientific">Caenorhabditis nigoni</name>
    <dbReference type="NCBI Taxonomy" id="1611254"/>
    <lineage>
        <taxon>Eukaryota</taxon>
        <taxon>Metazoa</taxon>
        <taxon>Ecdysozoa</taxon>
        <taxon>Nematoda</taxon>
        <taxon>Chromadorea</taxon>
        <taxon>Rhabditida</taxon>
        <taxon>Rhabditina</taxon>
        <taxon>Rhabditomorpha</taxon>
        <taxon>Rhabditoidea</taxon>
        <taxon>Rhabditidae</taxon>
        <taxon>Peloderinae</taxon>
        <taxon>Caenorhabditis</taxon>
    </lineage>
</organism>
<sequence length="258" mass="29635">MNFTAKLRSFEATDKTDVVLVVEDEKFHVEKKFLAEKSEFFRGLLLGSCKESRQSEVAINGFDPSDFRKFLEILHEERILTDENVGMILEMNDHFASDSVARSCFVFILNSANIKVLAESEKITNFMMDSAAKLRRFEATDKTDVVLVVDDEKFHVEKKYVAEKSDFFRGLLLGSCKESKQSEVDIHGFDPTDFRAFLGVLHEQPTLTDENAAMLVIMSNYFVSESVARKCYSFIWKSKNIKVITKSEEVSDFMVKFF</sequence>
<dbReference type="AlphaFoldDB" id="A0A2G5T4S7"/>
<dbReference type="PROSITE" id="PS50097">
    <property type="entry name" value="BTB"/>
    <property type="match status" value="2"/>
</dbReference>
<dbReference type="Proteomes" id="UP000230233">
    <property type="component" value="Chromosome X"/>
</dbReference>
<dbReference type="InterPro" id="IPR052664">
    <property type="entry name" value="BTB-MATH_domain_protein"/>
</dbReference>
<dbReference type="InterPro" id="IPR000210">
    <property type="entry name" value="BTB/POZ_dom"/>
</dbReference>
<dbReference type="CDD" id="cd18186">
    <property type="entry name" value="BTB_POZ_ZBTB_KLHL-like"/>
    <property type="match status" value="1"/>
</dbReference>
<dbReference type="Gene3D" id="3.30.710.10">
    <property type="entry name" value="Potassium Channel Kv1.1, Chain A"/>
    <property type="match status" value="2"/>
</dbReference>
<dbReference type="InterPro" id="IPR011333">
    <property type="entry name" value="SKP1/BTB/POZ_sf"/>
</dbReference>
<protein>
    <recommendedName>
        <fullName evidence="1">BTB domain-containing protein</fullName>
    </recommendedName>
</protein>
<evidence type="ECO:0000313" key="3">
    <source>
        <dbReference type="Proteomes" id="UP000230233"/>
    </source>
</evidence>
<dbReference type="Pfam" id="PF00651">
    <property type="entry name" value="BTB"/>
    <property type="match status" value="2"/>
</dbReference>
<dbReference type="EMBL" id="PDUG01000006">
    <property type="protein sequence ID" value="PIC22076.1"/>
    <property type="molecule type" value="Genomic_DNA"/>
</dbReference>
<dbReference type="CDD" id="cd01165">
    <property type="entry name" value="BTB_POZ"/>
    <property type="match status" value="1"/>
</dbReference>
<gene>
    <name evidence="2" type="primary">Cnig_chr_X.g26682</name>
    <name evidence="2" type="ORF">B9Z55_026682</name>
</gene>